<dbReference type="AlphaFoldDB" id="A0A9X1ZCZ2"/>
<evidence type="ECO:0000256" key="8">
    <source>
        <dbReference type="ARBA" id="ARBA00022705"/>
    </source>
</evidence>
<name>A0A9X1ZCZ2_9GAMM</name>
<dbReference type="GO" id="GO:0006260">
    <property type="term" value="P:DNA replication"/>
    <property type="evidence" value="ECO:0007669"/>
    <property type="project" value="UniProtKB-KW"/>
</dbReference>
<dbReference type="NCBIfam" id="TIGR00594">
    <property type="entry name" value="polc"/>
    <property type="match status" value="1"/>
</dbReference>
<proteinExistence type="inferred from homology"/>
<dbReference type="CDD" id="cd07434">
    <property type="entry name" value="PHP_PolIIIA_DnaE2"/>
    <property type="match status" value="1"/>
</dbReference>
<comment type="function">
    <text evidence="13">DNA polymerase involved in damage-induced mutagenesis and translesion synthesis (TLS). It is not the major replicative DNA polymerase.</text>
</comment>
<dbReference type="InterPro" id="IPR011708">
    <property type="entry name" value="DNA_pol3_alpha_NTPase_dom"/>
</dbReference>
<dbReference type="Pfam" id="PF17657">
    <property type="entry name" value="DNA_pol3_finger"/>
    <property type="match status" value="1"/>
</dbReference>
<dbReference type="EC" id="2.7.7.7" evidence="3 13"/>
<dbReference type="CDD" id="cd04485">
    <property type="entry name" value="DnaE_OBF"/>
    <property type="match status" value="1"/>
</dbReference>
<dbReference type="GO" id="GO:0008408">
    <property type="term" value="F:3'-5' exonuclease activity"/>
    <property type="evidence" value="ECO:0007669"/>
    <property type="project" value="InterPro"/>
</dbReference>
<keyword evidence="11 13" id="KW-0234">DNA repair</keyword>
<dbReference type="Pfam" id="PF02811">
    <property type="entry name" value="PHP"/>
    <property type="match status" value="1"/>
</dbReference>
<comment type="caution">
    <text evidence="15">The sequence shown here is derived from an EMBL/GenBank/DDBJ whole genome shotgun (WGS) entry which is preliminary data.</text>
</comment>
<dbReference type="GO" id="GO:0006281">
    <property type="term" value="P:DNA repair"/>
    <property type="evidence" value="ECO:0007669"/>
    <property type="project" value="UniProtKB-UniRule"/>
</dbReference>
<dbReference type="GO" id="GO:0003887">
    <property type="term" value="F:DNA-directed DNA polymerase activity"/>
    <property type="evidence" value="ECO:0007669"/>
    <property type="project" value="UniProtKB-UniRule"/>
</dbReference>
<dbReference type="InterPro" id="IPR004805">
    <property type="entry name" value="DnaE2/DnaE/PolC"/>
</dbReference>
<dbReference type="Gene3D" id="1.10.150.870">
    <property type="match status" value="1"/>
</dbReference>
<keyword evidence="7 13" id="KW-0548">Nucleotidyltransferase</keyword>
<evidence type="ECO:0000313" key="16">
    <source>
        <dbReference type="Proteomes" id="UP001139293"/>
    </source>
</evidence>
<sequence>MYAELHAISNYSFLRGASHPHELVEQAAKLGYSAIAITDECSFAGIVKAHEAAKKHQIRLLVGAEFRLAEGVFVFLAKNRKGYGQISQLITSSRRRAEKGAYQLQFTDLLDGLDECILLWQPQPIKPELDTRVQLAEQLQAYQAQCLAVGLALVSVFAKRCYLLMERSLLAGEALKLQLWQKLAEHLQIECVAAGNVRMHCEQRQKLQDVLTCIRHATQLDQAGSLLLANTETALKPLNAIAKRYSKAWIDNSLVIAKQCQFSLDELRYEYPSEVVPTHLTASEYLAQEVEKGAAWRFNHKVPKAVKLQYIKELQLIKEMQYEYFFLTIYDIVQFAKSQHILHQGRGSAANSVVCYCLGITEVDPTKVNMLFERFVSKERDEPPDIDVDFEHERREEIIQYIYSKYGRERAALAATVISYRFKSAMGDVGKALGIDRQHIEHILHSVDRRDSEFDWLSQLEAKGLVPKEGIGQYLLPLVQEILGFPRHLSQHVGGFIISSGPLSELVPVENAAMADRTVIQWDKDDLESLGLLKVDVLALGMLTAIRKCFELITHSQTQSQTQTNTKNQTCDNHSLQNCHSLENSLENSLEPYQSQQVKAFSMADICWEQAEVYQMLQRGDSIGVFQVESRAQTSMLPRLKPKCYYDLVVQIAIVRPGPIQGDMVHPYLRRRDGLEQVSYPSAEVEAVLSRTMGVPIFQEQVIQLAMVAAGFSGGEADQLRRAMASWKRSGELQQFETKLLNGMQSRGYSTEFAEQIYRQIKGFGEYGFPESHSASFALLAYVSAYLKYHYPAAFCCALLNSQPMGFYSPSQLIQDVKRHGVNVLPVCVNHSQWQHTLEPDEHGEQQLRLGFRLVKGLNQKECARLVELRPKQGFHQLEQIYQLGIARHELEILASANAFVTLAGHRHQVRWQLSACQQSLPLFAEDELNQLDRVRGAQDKSHQSPNSELMQGVAKQQVHMIKHLKVEPESTPKLAPPTAAESMQADYAYTGMTLGEHPMAMLRARSRLARSCLHNCITAEALEDCRSGQVVTVAGLVVGRQRPSTASGGTFITLEDETGNVNLVVWIATARAQRQAYLVSKIMKVSGVLERQSGVTHVVAGKLEDISHELDKLSVRSRDFH</sequence>
<dbReference type="InterPro" id="IPR003141">
    <property type="entry name" value="Pol/His_phosphatase_N"/>
</dbReference>
<dbReference type="HAMAP" id="MF_01902">
    <property type="entry name" value="DNApol_error_prone"/>
    <property type="match status" value="1"/>
</dbReference>
<keyword evidence="9 13" id="KW-0227">DNA damage</keyword>
<dbReference type="Pfam" id="PF01336">
    <property type="entry name" value="tRNA_anti-codon"/>
    <property type="match status" value="1"/>
</dbReference>
<dbReference type="Pfam" id="PF07733">
    <property type="entry name" value="DNA_pol3_alpha"/>
    <property type="match status" value="1"/>
</dbReference>
<dbReference type="InterPro" id="IPR004013">
    <property type="entry name" value="PHP_dom"/>
</dbReference>
<dbReference type="RefSeq" id="WP_248948539.1">
    <property type="nucleotide sequence ID" value="NZ_JAKILB010000001.1"/>
</dbReference>
<dbReference type="Proteomes" id="UP001139293">
    <property type="component" value="Unassembled WGS sequence"/>
</dbReference>
<feature type="domain" description="Polymerase/histidinol phosphatase N-terminal" evidence="14">
    <location>
        <begin position="3"/>
        <end position="70"/>
    </location>
</feature>
<reference evidence="15" key="1">
    <citation type="submission" date="2022-01" db="EMBL/GenBank/DDBJ databases">
        <title>Whole genome-based taxonomy of the Shewanellaceae.</title>
        <authorList>
            <person name="Martin-Rodriguez A.J."/>
        </authorList>
    </citation>
    <scope>NUCLEOTIDE SEQUENCE</scope>
    <source>
        <strain evidence="15">KCTC 23973</strain>
    </source>
</reference>
<evidence type="ECO:0000256" key="4">
    <source>
        <dbReference type="ARBA" id="ARBA00017273"/>
    </source>
</evidence>
<dbReference type="GO" id="GO:0005737">
    <property type="term" value="C:cytoplasm"/>
    <property type="evidence" value="ECO:0007669"/>
    <property type="project" value="UniProtKB-SubCell"/>
</dbReference>
<dbReference type="SUPFAM" id="SSF89550">
    <property type="entry name" value="PHP domain-like"/>
    <property type="match status" value="1"/>
</dbReference>
<evidence type="ECO:0000256" key="11">
    <source>
        <dbReference type="ARBA" id="ARBA00023204"/>
    </source>
</evidence>
<dbReference type="NCBIfam" id="NF004225">
    <property type="entry name" value="PRK05672.1"/>
    <property type="match status" value="1"/>
</dbReference>
<evidence type="ECO:0000256" key="12">
    <source>
        <dbReference type="ARBA" id="ARBA00049244"/>
    </source>
</evidence>
<evidence type="ECO:0000256" key="9">
    <source>
        <dbReference type="ARBA" id="ARBA00022763"/>
    </source>
</evidence>
<dbReference type="EMBL" id="JAKILB010000001">
    <property type="protein sequence ID" value="MCL1137497.1"/>
    <property type="molecule type" value="Genomic_DNA"/>
</dbReference>
<dbReference type="InterPro" id="IPR016195">
    <property type="entry name" value="Pol/histidinol_Pase-like"/>
</dbReference>
<keyword evidence="5 13" id="KW-0963">Cytoplasm</keyword>
<keyword evidence="6 13" id="KW-0808">Transferase</keyword>
<evidence type="ECO:0000256" key="5">
    <source>
        <dbReference type="ARBA" id="ARBA00022490"/>
    </source>
</evidence>
<evidence type="ECO:0000256" key="7">
    <source>
        <dbReference type="ARBA" id="ARBA00022695"/>
    </source>
</evidence>
<organism evidence="15 16">
    <name type="scientific">Shewanella pneumatophori</name>
    <dbReference type="NCBI Taxonomy" id="314092"/>
    <lineage>
        <taxon>Bacteria</taxon>
        <taxon>Pseudomonadati</taxon>
        <taxon>Pseudomonadota</taxon>
        <taxon>Gammaproteobacteria</taxon>
        <taxon>Alteromonadales</taxon>
        <taxon>Shewanellaceae</taxon>
        <taxon>Shewanella</taxon>
    </lineage>
</organism>
<comment type="similarity">
    <text evidence="2 13">Belongs to the DNA polymerase type-C family. DnaE2 subfamily.</text>
</comment>
<dbReference type="Pfam" id="PF14579">
    <property type="entry name" value="HHH_6"/>
    <property type="match status" value="1"/>
</dbReference>
<evidence type="ECO:0000259" key="14">
    <source>
        <dbReference type="SMART" id="SM00481"/>
    </source>
</evidence>
<keyword evidence="10 13" id="KW-0239">DNA-directed DNA polymerase</keyword>
<keyword evidence="16" id="KW-1185">Reference proteome</keyword>
<evidence type="ECO:0000256" key="6">
    <source>
        <dbReference type="ARBA" id="ARBA00022679"/>
    </source>
</evidence>
<comment type="catalytic activity">
    <reaction evidence="12 13">
        <text>DNA(n) + a 2'-deoxyribonucleoside 5'-triphosphate = DNA(n+1) + diphosphate</text>
        <dbReference type="Rhea" id="RHEA:22508"/>
        <dbReference type="Rhea" id="RHEA-COMP:17339"/>
        <dbReference type="Rhea" id="RHEA-COMP:17340"/>
        <dbReference type="ChEBI" id="CHEBI:33019"/>
        <dbReference type="ChEBI" id="CHEBI:61560"/>
        <dbReference type="ChEBI" id="CHEBI:173112"/>
        <dbReference type="EC" id="2.7.7.7"/>
    </reaction>
</comment>
<dbReference type="PANTHER" id="PTHR32294:SF4">
    <property type="entry name" value="ERROR-PRONE DNA POLYMERASE"/>
    <property type="match status" value="1"/>
</dbReference>
<dbReference type="PANTHER" id="PTHR32294">
    <property type="entry name" value="DNA POLYMERASE III SUBUNIT ALPHA"/>
    <property type="match status" value="1"/>
</dbReference>
<protein>
    <recommendedName>
        <fullName evidence="4 13">Error-prone DNA polymerase</fullName>
        <ecNumber evidence="3 13">2.7.7.7</ecNumber>
    </recommendedName>
</protein>
<dbReference type="Gene3D" id="3.20.20.140">
    <property type="entry name" value="Metal-dependent hydrolases"/>
    <property type="match status" value="1"/>
</dbReference>
<keyword evidence="8 13" id="KW-0235">DNA replication</keyword>
<evidence type="ECO:0000256" key="13">
    <source>
        <dbReference type="HAMAP-Rule" id="MF_01902"/>
    </source>
</evidence>
<evidence type="ECO:0000256" key="2">
    <source>
        <dbReference type="ARBA" id="ARBA00007391"/>
    </source>
</evidence>
<gene>
    <name evidence="13" type="primary">dnaE2</name>
    <name evidence="15" type="ORF">L2740_02885</name>
</gene>
<evidence type="ECO:0000256" key="3">
    <source>
        <dbReference type="ARBA" id="ARBA00012417"/>
    </source>
</evidence>
<evidence type="ECO:0000313" key="15">
    <source>
        <dbReference type="EMBL" id="MCL1137497.1"/>
    </source>
</evidence>
<dbReference type="InterPro" id="IPR023073">
    <property type="entry name" value="DnaE2"/>
</dbReference>
<dbReference type="GO" id="GO:0003676">
    <property type="term" value="F:nucleic acid binding"/>
    <property type="evidence" value="ECO:0007669"/>
    <property type="project" value="InterPro"/>
</dbReference>
<dbReference type="InterPro" id="IPR029460">
    <property type="entry name" value="DNAPol_HHH"/>
</dbReference>
<comment type="subcellular location">
    <subcellularLocation>
        <location evidence="1 13">Cytoplasm</location>
    </subcellularLocation>
</comment>
<evidence type="ECO:0000256" key="10">
    <source>
        <dbReference type="ARBA" id="ARBA00022932"/>
    </source>
</evidence>
<dbReference type="InterPro" id="IPR004365">
    <property type="entry name" value="NA-bd_OB_tRNA"/>
</dbReference>
<dbReference type="InterPro" id="IPR040982">
    <property type="entry name" value="DNA_pol3_finger"/>
</dbReference>
<evidence type="ECO:0000256" key="1">
    <source>
        <dbReference type="ARBA" id="ARBA00004496"/>
    </source>
</evidence>
<accession>A0A9X1ZCZ2</accession>
<dbReference type="SMART" id="SM00481">
    <property type="entry name" value="POLIIIAc"/>
    <property type="match status" value="1"/>
</dbReference>